<organism evidence="5 6">
    <name type="scientific">Thalassotalea euphylliae</name>
    <dbReference type="NCBI Taxonomy" id="1655234"/>
    <lineage>
        <taxon>Bacteria</taxon>
        <taxon>Pseudomonadati</taxon>
        <taxon>Pseudomonadota</taxon>
        <taxon>Gammaproteobacteria</taxon>
        <taxon>Alteromonadales</taxon>
        <taxon>Colwelliaceae</taxon>
        <taxon>Thalassotalea</taxon>
    </lineage>
</organism>
<name>A0A3E0U855_9GAMM</name>
<evidence type="ECO:0000256" key="3">
    <source>
        <dbReference type="ARBA" id="ARBA00022801"/>
    </source>
</evidence>
<feature type="signal peptide" evidence="4">
    <location>
        <begin position="1"/>
        <end position="18"/>
    </location>
</feature>
<reference evidence="6" key="1">
    <citation type="submission" date="2018-08" db="EMBL/GenBank/DDBJ databases">
        <title>Thalassotalea euphylliae genome.</title>
        <authorList>
            <person name="Summers S."/>
            <person name="Rice S.A."/>
            <person name="Freckelton M.L."/>
            <person name="Nedved B.T."/>
            <person name="Hadfield M.G."/>
        </authorList>
    </citation>
    <scope>NUCLEOTIDE SEQUENCE [LARGE SCALE GENOMIC DNA]</scope>
    <source>
        <strain evidence="6">H3</strain>
    </source>
</reference>
<keyword evidence="6" id="KW-1185">Reference proteome</keyword>
<dbReference type="EMBL" id="QUOT01000001">
    <property type="protein sequence ID" value="REL32703.1"/>
    <property type="molecule type" value="Genomic_DNA"/>
</dbReference>
<dbReference type="InterPro" id="IPR044925">
    <property type="entry name" value="His-Me_finger_sf"/>
</dbReference>
<dbReference type="InterPro" id="IPR007346">
    <property type="entry name" value="Endonuclease-I"/>
</dbReference>
<dbReference type="SUPFAM" id="SSF54060">
    <property type="entry name" value="His-Me finger endonucleases"/>
    <property type="match status" value="1"/>
</dbReference>
<gene>
    <name evidence="5" type="ORF">DXX94_11595</name>
</gene>
<proteinExistence type="inferred from homology"/>
<protein>
    <submittedName>
        <fullName evidence="5">Deoxyribonuclease I</fullName>
    </submittedName>
</protein>
<evidence type="ECO:0000313" key="6">
    <source>
        <dbReference type="Proteomes" id="UP000256899"/>
    </source>
</evidence>
<dbReference type="Pfam" id="PF04231">
    <property type="entry name" value="Endonuclease_1"/>
    <property type="match status" value="1"/>
</dbReference>
<dbReference type="GO" id="GO:0016787">
    <property type="term" value="F:hydrolase activity"/>
    <property type="evidence" value="ECO:0007669"/>
    <property type="project" value="UniProtKB-KW"/>
</dbReference>
<dbReference type="Proteomes" id="UP000256899">
    <property type="component" value="Unassembled WGS sequence"/>
</dbReference>
<dbReference type="PANTHER" id="PTHR33607">
    <property type="entry name" value="ENDONUCLEASE-1"/>
    <property type="match status" value="1"/>
</dbReference>
<dbReference type="AlphaFoldDB" id="A0A3E0U855"/>
<keyword evidence="2" id="KW-0540">Nuclease</keyword>
<evidence type="ECO:0000256" key="1">
    <source>
        <dbReference type="ARBA" id="ARBA00006429"/>
    </source>
</evidence>
<comment type="similarity">
    <text evidence="1">Belongs to the EndA/NucM nuclease family.</text>
</comment>
<feature type="chain" id="PRO_5017803307" evidence="4">
    <location>
        <begin position="19"/>
        <end position="269"/>
    </location>
</feature>
<keyword evidence="4" id="KW-0732">Signal</keyword>
<evidence type="ECO:0000256" key="4">
    <source>
        <dbReference type="SAM" id="SignalP"/>
    </source>
</evidence>
<evidence type="ECO:0000256" key="2">
    <source>
        <dbReference type="ARBA" id="ARBA00022722"/>
    </source>
</evidence>
<dbReference type="PANTHER" id="PTHR33607:SF2">
    <property type="entry name" value="ENDONUCLEASE-1"/>
    <property type="match status" value="1"/>
</dbReference>
<evidence type="ECO:0000313" key="5">
    <source>
        <dbReference type="EMBL" id="REL32703.1"/>
    </source>
</evidence>
<keyword evidence="3" id="KW-0378">Hydrolase</keyword>
<sequence length="269" mass="31421">MKIWLFFFMFSFCFVAQAKYPTSFSSAKSKAEKAVYFDRNKTLYCSCDFVFDDKNDKDSDGNLHETMVYPIACGYMPRNPITKSGKINPRVSRIEWEHIVPAQVIGGHLKEWKNRKDFPQCKKKNGKYLSGRKCAYKLNKRFKRAHDDLNNLAPAVGELNGDRSNFSFGVIQGEKRQYGQCDFEIDFEIDTAEPSNEVKGDIARVYFHMVKEHGAKLSIEEIDMFHQWDKLDPVDDWECMRNKRIKDEQGLENTFVAKQCNYFTSEEQQ</sequence>
<accession>A0A3E0U855</accession>
<comment type="caution">
    <text evidence="5">The sequence shown here is derived from an EMBL/GenBank/DDBJ whole genome shotgun (WGS) entry which is preliminary data.</text>
</comment>
<dbReference type="GO" id="GO:0004518">
    <property type="term" value="F:nuclease activity"/>
    <property type="evidence" value="ECO:0007669"/>
    <property type="project" value="UniProtKB-KW"/>
</dbReference>